<evidence type="ECO:0000313" key="1">
    <source>
        <dbReference type="EMBL" id="KIP91274.1"/>
    </source>
</evidence>
<gene>
    <name evidence="1" type="ORF">RU10_18495</name>
</gene>
<organism evidence="1 2">
    <name type="scientific">Pseudomonas fluorescens</name>
    <dbReference type="NCBI Taxonomy" id="294"/>
    <lineage>
        <taxon>Bacteria</taxon>
        <taxon>Pseudomonadati</taxon>
        <taxon>Pseudomonadota</taxon>
        <taxon>Gammaproteobacteria</taxon>
        <taxon>Pseudomonadales</taxon>
        <taxon>Pseudomonadaceae</taxon>
        <taxon>Pseudomonas</taxon>
    </lineage>
</organism>
<accession>A0AAE2AUG4</accession>
<dbReference type="Proteomes" id="UP000032086">
    <property type="component" value="Unassembled WGS sequence"/>
</dbReference>
<comment type="caution">
    <text evidence="1">The sequence shown here is derived from an EMBL/GenBank/DDBJ whole genome shotgun (WGS) entry which is preliminary data.</text>
</comment>
<sequence>MGFERLTAAAKFLSPMYLRMFDSFIATAGLIASRLAPTLVSRTATIQCGSEPCDRYKIQVAA</sequence>
<dbReference type="AlphaFoldDB" id="A0AAE2AUG4"/>
<dbReference type="EMBL" id="JXQY01000024">
    <property type="protein sequence ID" value="KIP91274.1"/>
    <property type="molecule type" value="Genomic_DNA"/>
</dbReference>
<evidence type="ECO:0000313" key="2">
    <source>
        <dbReference type="Proteomes" id="UP000032086"/>
    </source>
</evidence>
<name>A0AAE2AUG4_PSEFL</name>
<reference evidence="1 2" key="1">
    <citation type="submission" date="2014-12" db="EMBL/GenBank/DDBJ databases">
        <title>16Stimator: statistical estimation of ribosomal gene copy numbers from draft genome assemblies.</title>
        <authorList>
            <person name="Perisin M.A."/>
            <person name="Vetter M."/>
            <person name="Gilbert J.A."/>
            <person name="Bergelson J."/>
        </authorList>
    </citation>
    <scope>NUCLEOTIDE SEQUENCE [LARGE SCALE GENOMIC DNA]</scope>
    <source>
        <strain evidence="1 2">MEP34</strain>
    </source>
</reference>
<proteinExistence type="predicted"/>
<protein>
    <submittedName>
        <fullName evidence="1">Uncharacterized protein</fullName>
    </submittedName>
</protein>